<dbReference type="GO" id="GO:0005840">
    <property type="term" value="C:ribosome"/>
    <property type="evidence" value="ECO:0007669"/>
    <property type="project" value="UniProtKB-KW"/>
</dbReference>
<evidence type="ECO:0000313" key="11">
    <source>
        <dbReference type="Proteomes" id="UP000095495"/>
    </source>
</evidence>
<reference evidence="7" key="1">
    <citation type="submission" date="2015-05" db="EMBL/GenBank/DDBJ databases">
        <authorList>
            <person name="Wang D.B."/>
            <person name="Wang M."/>
        </authorList>
    </citation>
    <scope>NUCLEOTIDE SEQUENCE [LARGE SCALE GENOMIC DNA]</scope>
    <source>
        <strain evidence="7">M72</strain>
    </source>
</reference>
<dbReference type="InterPro" id="IPR036764">
    <property type="entry name" value="Peptidase_Prp_sf"/>
</dbReference>
<evidence type="ECO:0000256" key="1">
    <source>
        <dbReference type="ARBA" id="ARBA00022517"/>
    </source>
</evidence>
<evidence type="ECO:0000256" key="4">
    <source>
        <dbReference type="ARBA" id="ARBA00022807"/>
    </source>
</evidence>
<organism evidence="7 10">
    <name type="scientific">Roseburia faecis</name>
    <dbReference type="NCBI Taxonomy" id="301302"/>
    <lineage>
        <taxon>Bacteria</taxon>
        <taxon>Bacillati</taxon>
        <taxon>Bacillota</taxon>
        <taxon>Clostridia</taxon>
        <taxon>Lachnospirales</taxon>
        <taxon>Lachnospiraceae</taxon>
        <taxon>Roseburia</taxon>
    </lineage>
</organism>
<dbReference type="EMBL" id="CYXV01000002">
    <property type="protein sequence ID" value="CUM77294.1"/>
    <property type="molecule type" value="Genomic_DNA"/>
</dbReference>
<keyword evidence="3" id="KW-0378">Hydrolase</keyword>
<keyword evidence="10" id="KW-1185">Reference proteome</keyword>
<dbReference type="Gene3D" id="3.30.70.1490">
    <property type="entry name" value="Cysteine protease Prp"/>
    <property type="match status" value="1"/>
</dbReference>
<evidence type="ECO:0000313" key="10">
    <source>
        <dbReference type="Proteomes" id="UP000049979"/>
    </source>
</evidence>
<protein>
    <recommendedName>
        <fullName evidence="6">Ribosomal processing cysteine protease Prp</fullName>
    </recommendedName>
</protein>
<dbReference type="GeneID" id="99746201"/>
<evidence type="ECO:0000256" key="2">
    <source>
        <dbReference type="ARBA" id="ARBA00022670"/>
    </source>
</evidence>
<dbReference type="Pfam" id="PF04327">
    <property type="entry name" value="Peptidase_Prp"/>
    <property type="match status" value="1"/>
</dbReference>
<dbReference type="Proteomes" id="UP000049979">
    <property type="component" value="Unassembled WGS sequence"/>
</dbReference>
<sequence length="108" mass="11880">MITITILQDHEDAVGFHCIGHSGYAEAGSDIICAGVSALVINTINSIETFTEDSYHIDTEETSGLIDFRLDQKAGHDTQLLMKSMVLGLQGIQNDYGNEYIILDFKEV</sequence>
<evidence type="ECO:0000256" key="6">
    <source>
        <dbReference type="ARBA" id="ARBA00044538"/>
    </source>
</evidence>
<dbReference type="EMBL" id="WNAL01000001">
    <property type="protein sequence ID" value="MTR80186.1"/>
    <property type="molecule type" value="Genomic_DNA"/>
</dbReference>
<accession>A0A0M6WNA8</accession>
<dbReference type="AlphaFoldDB" id="A0A0M6WNA8"/>
<dbReference type="CDD" id="cd16332">
    <property type="entry name" value="Prp-like"/>
    <property type="match status" value="1"/>
</dbReference>
<evidence type="ECO:0000256" key="3">
    <source>
        <dbReference type="ARBA" id="ARBA00022801"/>
    </source>
</evidence>
<dbReference type="RefSeq" id="WP_022046556.1">
    <property type="nucleotide sequence ID" value="NZ_CP173697.1"/>
</dbReference>
<dbReference type="GO" id="GO:0042254">
    <property type="term" value="P:ribosome biogenesis"/>
    <property type="evidence" value="ECO:0007669"/>
    <property type="project" value="UniProtKB-KW"/>
</dbReference>
<dbReference type="STRING" id="301302.ERS852420_00576"/>
<comment type="similarity">
    <text evidence="5">Belongs to the Prp family.</text>
</comment>
<dbReference type="GO" id="GO:0008234">
    <property type="term" value="F:cysteine-type peptidase activity"/>
    <property type="evidence" value="ECO:0007669"/>
    <property type="project" value="UniProtKB-KW"/>
</dbReference>
<dbReference type="PANTHER" id="PTHR39178:SF1">
    <property type="entry name" value="RIBOSOMAL-PROCESSING CYSTEINE PROTEASE PRP"/>
    <property type="match status" value="1"/>
</dbReference>
<name>A0A0M6WNA8_9FIRM</name>
<keyword evidence="4" id="KW-0788">Thiol protease</keyword>
<dbReference type="GO" id="GO:0006508">
    <property type="term" value="P:proteolysis"/>
    <property type="evidence" value="ECO:0007669"/>
    <property type="project" value="UniProtKB-KW"/>
</dbReference>
<dbReference type="Proteomes" id="UP000095495">
    <property type="component" value="Unassembled WGS sequence"/>
</dbReference>
<dbReference type="PANTHER" id="PTHR39178">
    <property type="entry name" value="HYPOTHETICAL RIBOSOME-ASSOCIATED PROTEIN"/>
    <property type="match status" value="1"/>
</dbReference>
<evidence type="ECO:0000313" key="7">
    <source>
        <dbReference type="EMBL" id="CRL38196.1"/>
    </source>
</evidence>
<keyword evidence="8" id="KW-0687">Ribonucleoprotein</keyword>
<gene>
    <name evidence="8" type="ORF">ERS852420_00576</name>
    <name evidence="9" type="ORF">GMD30_00375</name>
    <name evidence="7" type="ORF">M72_06041</name>
</gene>
<reference evidence="10" key="2">
    <citation type="submission" date="2015-05" db="EMBL/GenBank/DDBJ databases">
        <authorList>
            <consortium name="Pathogen Informatics"/>
        </authorList>
    </citation>
    <scope>NUCLEOTIDE SEQUENCE [LARGE SCALE GENOMIC DNA]</scope>
    <source>
        <strain evidence="8 11">2789STDY5608863</strain>
        <strain evidence="10">M72</strain>
    </source>
</reference>
<dbReference type="SUPFAM" id="SSF118010">
    <property type="entry name" value="TM1457-like"/>
    <property type="match status" value="1"/>
</dbReference>
<evidence type="ECO:0000313" key="8">
    <source>
        <dbReference type="EMBL" id="CUM77294.1"/>
    </source>
</evidence>
<keyword evidence="1" id="KW-0690">Ribosome biogenesis</keyword>
<dbReference type="EMBL" id="CVRR01000019">
    <property type="protein sequence ID" value="CRL38196.1"/>
    <property type="molecule type" value="Genomic_DNA"/>
</dbReference>
<keyword evidence="8" id="KW-0689">Ribosomal protein</keyword>
<dbReference type="InterPro" id="IPR007422">
    <property type="entry name" value="Peptidase_Prp"/>
</dbReference>
<dbReference type="OrthoDB" id="48998at2"/>
<evidence type="ECO:0000313" key="12">
    <source>
        <dbReference type="Proteomes" id="UP000446657"/>
    </source>
</evidence>
<evidence type="ECO:0000313" key="9">
    <source>
        <dbReference type="EMBL" id="MTR80186.1"/>
    </source>
</evidence>
<evidence type="ECO:0000256" key="5">
    <source>
        <dbReference type="ARBA" id="ARBA00044503"/>
    </source>
</evidence>
<dbReference type="Proteomes" id="UP000446657">
    <property type="component" value="Unassembled WGS sequence"/>
</dbReference>
<proteinExistence type="inferred from homology"/>
<reference evidence="9 12" key="3">
    <citation type="journal article" date="2019" name="Nat. Med.">
        <title>A library of human gut bacterial isolates paired with longitudinal multiomics data enables mechanistic microbiome research.</title>
        <authorList>
            <person name="Poyet M."/>
            <person name="Groussin M."/>
            <person name="Gibbons S.M."/>
            <person name="Avila-Pacheco J."/>
            <person name="Jiang X."/>
            <person name="Kearney S.M."/>
            <person name="Perrotta A.R."/>
            <person name="Berdy B."/>
            <person name="Zhao S."/>
            <person name="Lieberman T.D."/>
            <person name="Swanson P.K."/>
            <person name="Smith M."/>
            <person name="Roesemann S."/>
            <person name="Alexander J.E."/>
            <person name="Rich S.A."/>
            <person name="Livny J."/>
            <person name="Vlamakis H."/>
            <person name="Clish C."/>
            <person name="Bullock K."/>
            <person name="Deik A."/>
            <person name="Scott J."/>
            <person name="Pierce K.A."/>
            <person name="Xavier R.J."/>
            <person name="Alm E.J."/>
        </authorList>
    </citation>
    <scope>NUCLEOTIDE SEQUENCE [LARGE SCALE GENOMIC DNA]</scope>
    <source>
        <strain evidence="9 12">BIOML-A1</strain>
    </source>
</reference>
<keyword evidence="2 9" id="KW-0645">Protease</keyword>